<organism evidence="1 2">
    <name type="scientific">Leptospira harrisiae</name>
    <dbReference type="NCBI Taxonomy" id="2023189"/>
    <lineage>
        <taxon>Bacteria</taxon>
        <taxon>Pseudomonadati</taxon>
        <taxon>Spirochaetota</taxon>
        <taxon>Spirochaetia</taxon>
        <taxon>Leptospirales</taxon>
        <taxon>Leptospiraceae</taxon>
        <taxon>Leptospira</taxon>
    </lineage>
</organism>
<proteinExistence type="predicted"/>
<keyword evidence="2" id="KW-1185">Reference proteome</keyword>
<dbReference type="RefSeq" id="WP_100744255.1">
    <property type="nucleotide sequence ID" value="NZ_NPDW01000002.1"/>
</dbReference>
<gene>
    <name evidence="1" type="ORF">CH364_14390</name>
</gene>
<comment type="caution">
    <text evidence="1">The sequence shown here is derived from an EMBL/GenBank/DDBJ whole genome shotgun (WGS) entry which is preliminary data.</text>
</comment>
<protein>
    <recommendedName>
        <fullName evidence="3">Lactonase</fullName>
    </recommendedName>
</protein>
<dbReference type="EMBL" id="NPDX01000004">
    <property type="protein sequence ID" value="PJZ83943.1"/>
    <property type="molecule type" value="Genomic_DNA"/>
</dbReference>
<reference evidence="1 2" key="1">
    <citation type="submission" date="2017-07" db="EMBL/GenBank/DDBJ databases">
        <title>Leptospira spp. isolated from tropical soils.</title>
        <authorList>
            <person name="Thibeaux R."/>
            <person name="Iraola G."/>
            <person name="Ferres I."/>
            <person name="Bierque E."/>
            <person name="Girault D."/>
            <person name="Soupe-Gilbert M.-E."/>
            <person name="Picardeau M."/>
            <person name="Goarant C."/>
        </authorList>
    </citation>
    <scope>NUCLEOTIDE SEQUENCE [LARGE SCALE GENOMIC DNA]</scope>
    <source>
        <strain evidence="1 2">FH2-B-A1</strain>
    </source>
</reference>
<dbReference type="InterPro" id="IPR011044">
    <property type="entry name" value="Quino_amine_DH_bsu"/>
</dbReference>
<dbReference type="OrthoDB" id="331016at2"/>
<evidence type="ECO:0000313" key="1">
    <source>
        <dbReference type="EMBL" id="PJZ83943.1"/>
    </source>
</evidence>
<evidence type="ECO:0000313" key="2">
    <source>
        <dbReference type="Proteomes" id="UP000232145"/>
    </source>
</evidence>
<evidence type="ECO:0008006" key="3">
    <source>
        <dbReference type="Google" id="ProtNLM"/>
    </source>
</evidence>
<dbReference type="Proteomes" id="UP000232145">
    <property type="component" value="Unassembled WGS sequence"/>
</dbReference>
<sequence>MTVRSQFISRAFFITILFAFAFQCKMPALNNPGDPLSEEFAKQSIFSEFVRYFLQEKALPDGLVLLLYKGTPSYEAGFRVYKVDPEYGLTNDYVSDIRAASLTSFPGCQPVRISIPPSSRDIITFTGTASDHVTVHKYGFDRSLSLVSDQVGFGIPIISTFNSDGTILYSSNSSTNPNTINRSYRDPISGAVSLSNQGQYPFGVGCSPVSIRTSDKDGLFFTASTVGTPMGIYVHKKTGLDSLSNVGGTPFTSPDNPSQNNSLCLVESDRLLYMTSTNSSYPIYGFRYDDSGNMQLLPNSPFSPDPSYSGAAPNDNFSTNLSLDPNGKYLAFLYAAGATFYIHILSVDNVTGNLVPTDQKLSVGNAPKHLQWDKSGRFIYLVSDTGGTTNKFQMEYFRFSQNGSLTRGVNSPVTFSNMTGEYAPKDLKPIQRYFH</sequence>
<dbReference type="SUPFAM" id="SSF50969">
    <property type="entry name" value="YVTN repeat-like/Quinoprotein amine dehydrogenase"/>
    <property type="match status" value="1"/>
</dbReference>
<dbReference type="InterPro" id="IPR015943">
    <property type="entry name" value="WD40/YVTN_repeat-like_dom_sf"/>
</dbReference>
<dbReference type="AlphaFoldDB" id="A0A2N0AI75"/>
<accession>A0A2N0AI75</accession>
<name>A0A2N0AI75_9LEPT</name>
<dbReference type="Gene3D" id="2.130.10.10">
    <property type="entry name" value="YVTN repeat-like/Quinoprotein amine dehydrogenase"/>
    <property type="match status" value="1"/>
</dbReference>